<proteinExistence type="predicted"/>
<dbReference type="EMBL" id="JAOB01000006">
    <property type="protein sequence ID" value="EUA76377.1"/>
    <property type="molecule type" value="Genomic_DNA"/>
</dbReference>
<sequence>MSSSIEGLRSEPPLTHPAPTRSPSTVAARSCGCAATRSSASDKSPTTATPDSIAVIAPRSRPGASTRSTAQWAPSGRG</sequence>
<feature type="compositionally biased region" description="Polar residues" evidence="1">
    <location>
        <begin position="63"/>
        <end position="72"/>
    </location>
</feature>
<comment type="caution">
    <text evidence="2">The sequence shown here is derived from an EMBL/GenBank/DDBJ whole genome shotgun (WGS) entry which is preliminary data.</text>
</comment>
<gene>
    <name evidence="2" type="ORF">I553_7263</name>
</gene>
<accession>X8E648</accession>
<evidence type="ECO:0000256" key="1">
    <source>
        <dbReference type="SAM" id="MobiDB-lite"/>
    </source>
</evidence>
<feature type="compositionally biased region" description="Polar residues" evidence="1">
    <location>
        <begin position="36"/>
        <end position="50"/>
    </location>
</feature>
<dbReference type="PATRIC" id="fig|1299334.3.peg.293"/>
<protein>
    <submittedName>
        <fullName evidence="2">Chromosome segregation SMC domain protein</fullName>
    </submittedName>
</protein>
<dbReference type="AlphaFoldDB" id="X8E648"/>
<feature type="region of interest" description="Disordered" evidence="1">
    <location>
        <begin position="1"/>
        <end position="78"/>
    </location>
</feature>
<evidence type="ECO:0000313" key="2">
    <source>
        <dbReference type="EMBL" id="EUA76377.1"/>
    </source>
</evidence>
<name>X8E648_MYCXE</name>
<reference evidence="2" key="1">
    <citation type="submission" date="2014-01" db="EMBL/GenBank/DDBJ databases">
        <authorList>
            <person name="Brown-Elliot B."/>
            <person name="Wallace R."/>
            <person name="Lenaerts A."/>
            <person name="Ordway D."/>
            <person name="DeGroote M.A."/>
            <person name="Parker T."/>
            <person name="Sizemore C."/>
            <person name="Tallon L.J."/>
            <person name="Sadzewicz L.K."/>
            <person name="Sengamalay N."/>
            <person name="Fraser C.M."/>
            <person name="Hine E."/>
            <person name="Shefchek K.A."/>
            <person name="Das S.P."/>
            <person name="Tettelin H."/>
        </authorList>
    </citation>
    <scope>NUCLEOTIDE SEQUENCE [LARGE SCALE GENOMIC DNA]</scope>
    <source>
        <strain evidence="2">4042</strain>
    </source>
</reference>
<organism evidence="2">
    <name type="scientific">Mycobacterium xenopi 4042</name>
    <dbReference type="NCBI Taxonomy" id="1299334"/>
    <lineage>
        <taxon>Bacteria</taxon>
        <taxon>Bacillati</taxon>
        <taxon>Actinomycetota</taxon>
        <taxon>Actinomycetes</taxon>
        <taxon>Mycobacteriales</taxon>
        <taxon>Mycobacteriaceae</taxon>
        <taxon>Mycobacterium</taxon>
    </lineage>
</organism>